<evidence type="ECO:0000313" key="2">
    <source>
        <dbReference type="EMBL" id="MFD1629010.1"/>
    </source>
</evidence>
<feature type="domain" description="Glycosyltransferase 2-like" evidence="1">
    <location>
        <begin position="10"/>
        <end position="189"/>
    </location>
</feature>
<dbReference type="InterPro" id="IPR029044">
    <property type="entry name" value="Nucleotide-diphossugar_trans"/>
</dbReference>
<dbReference type="PANTHER" id="PTHR43179:SF10">
    <property type="entry name" value="GLYCOSYL TRANSFERASE"/>
    <property type="match status" value="1"/>
</dbReference>
<reference evidence="3" key="1">
    <citation type="journal article" date="2019" name="Int. J. Syst. Evol. Microbiol.">
        <title>The Global Catalogue of Microorganisms (GCM) 10K type strain sequencing project: providing services to taxonomists for standard genome sequencing and annotation.</title>
        <authorList>
            <consortium name="The Broad Institute Genomics Platform"/>
            <consortium name="The Broad Institute Genome Sequencing Center for Infectious Disease"/>
            <person name="Wu L."/>
            <person name="Ma J."/>
        </authorList>
    </citation>
    <scope>NUCLEOTIDE SEQUENCE [LARGE SCALE GENOMIC DNA]</scope>
    <source>
        <strain evidence="3">CCUG 53762</strain>
    </source>
</reference>
<keyword evidence="3" id="KW-1185">Reference proteome</keyword>
<dbReference type="GO" id="GO:0016757">
    <property type="term" value="F:glycosyltransferase activity"/>
    <property type="evidence" value="ECO:0007669"/>
    <property type="project" value="UniProtKB-KW"/>
</dbReference>
<evidence type="ECO:0000313" key="3">
    <source>
        <dbReference type="Proteomes" id="UP001597118"/>
    </source>
</evidence>
<name>A0ABW4I8H9_9SPHI</name>
<gene>
    <name evidence="2" type="ORF">ACFSAH_03930</name>
</gene>
<dbReference type="RefSeq" id="WP_379661391.1">
    <property type="nucleotide sequence ID" value="NZ_JBHUDG010000003.1"/>
</dbReference>
<keyword evidence="2" id="KW-0808">Transferase</keyword>
<protein>
    <submittedName>
        <fullName evidence="2">Glycosyltransferase</fullName>
        <ecNumber evidence="2">2.4.-.-</ecNumber>
    </submittedName>
</protein>
<sequence>MINKTVTGSIVLYNTDIDEITNLIEFILKKIDYLYLIDNSPTDKLKDLASIGDNLDYFHLSSNPGFGVAHNVTIRNSIESGSKYHFIINPDIEIREDVFTPMIDFMEKHPDVGMMMPKVLNKDGSVQNLPKLLPHPVWIFRRKLKKIDPFGKAFINNYELRMVPKDLIYNVPILSGCFTLLRLDAIKKVGMYDENFFMYFEDFDFSRRMHQKYKTVYFPEVSVIHGYEGGANKSWKLFKIFIKSMITYFNKWGWFFDEERKKFNKETLKQFKK</sequence>
<keyword evidence="2" id="KW-0328">Glycosyltransferase</keyword>
<dbReference type="InterPro" id="IPR001173">
    <property type="entry name" value="Glyco_trans_2-like"/>
</dbReference>
<evidence type="ECO:0000259" key="1">
    <source>
        <dbReference type="Pfam" id="PF00535"/>
    </source>
</evidence>
<comment type="caution">
    <text evidence="2">The sequence shown here is derived from an EMBL/GenBank/DDBJ whole genome shotgun (WGS) entry which is preliminary data.</text>
</comment>
<dbReference type="Pfam" id="PF00535">
    <property type="entry name" value="Glycos_transf_2"/>
    <property type="match status" value="1"/>
</dbReference>
<accession>A0ABW4I8H9</accession>
<organism evidence="2 3">
    <name type="scientific">Pseudopedobacter beijingensis</name>
    <dbReference type="NCBI Taxonomy" id="1207056"/>
    <lineage>
        <taxon>Bacteria</taxon>
        <taxon>Pseudomonadati</taxon>
        <taxon>Bacteroidota</taxon>
        <taxon>Sphingobacteriia</taxon>
        <taxon>Sphingobacteriales</taxon>
        <taxon>Sphingobacteriaceae</taxon>
        <taxon>Pseudopedobacter</taxon>
    </lineage>
</organism>
<dbReference type="EMBL" id="JBHUDG010000003">
    <property type="protein sequence ID" value="MFD1629010.1"/>
    <property type="molecule type" value="Genomic_DNA"/>
</dbReference>
<dbReference type="Proteomes" id="UP001597118">
    <property type="component" value="Unassembled WGS sequence"/>
</dbReference>
<dbReference type="EC" id="2.4.-.-" evidence="2"/>
<dbReference type="Gene3D" id="3.90.550.10">
    <property type="entry name" value="Spore Coat Polysaccharide Biosynthesis Protein SpsA, Chain A"/>
    <property type="match status" value="1"/>
</dbReference>
<proteinExistence type="predicted"/>
<dbReference type="PANTHER" id="PTHR43179">
    <property type="entry name" value="RHAMNOSYLTRANSFERASE WBBL"/>
    <property type="match status" value="1"/>
</dbReference>
<dbReference type="SUPFAM" id="SSF53448">
    <property type="entry name" value="Nucleotide-diphospho-sugar transferases"/>
    <property type="match status" value="1"/>
</dbReference>